<keyword evidence="7" id="KW-0862">Zinc</keyword>
<evidence type="ECO:0000256" key="8">
    <source>
        <dbReference type="ARBA" id="ARBA00023315"/>
    </source>
</evidence>
<comment type="caution">
    <text evidence="13">The sequence shown here is derived from an EMBL/GenBank/DDBJ whole genome shotgun (WGS) entry which is preliminary data.</text>
</comment>
<accession>A0ABV6J6S6</accession>
<evidence type="ECO:0000256" key="9">
    <source>
        <dbReference type="ARBA" id="ARBA00030044"/>
    </source>
</evidence>
<proteinExistence type="inferred from homology"/>
<evidence type="ECO:0000256" key="4">
    <source>
        <dbReference type="ARBA" id="ARBA00020837"/>
    </source>
</evidence>
<dbReference type="Pfam" id="PF06130">
    <property type="entry name" value="PTAC"/>
    <property type="match status" value="1"/>
</dbReference>
<keyword evidence="8 13" id="KW-0012">Acyltransferase</keyword>
<name>A0ABV6J6S6_9BACL</name>
<evidence type="ECO:0000256" key="11">
    <source>
        <dbReference type="ARBA" id="ARBA00033077"/>
    </source>
</evidence>
<evidence type="ECO:0000256" key="3">
    <source>
        <dbReference type="ARBA" id="ARBA00012206"/>
    </source>
</evidence>
<organism evidence="13 14">
    <name type="scientific">Paenibacillus mendelii</name>
    <dbReference type="NCBI Taxonomy" id="206163"/>
    <lineage>
        <taxon>Bacteria</taxon>
        <taxon>Bacillati</taxon>
        <taxon>Bacillota</taxon>
        <taxon>Bacilli</taxon>
        <taxon>Bacillales</taxon>
        <taxon>Paenibacillaceae</taxon>
        <taxon>Paenibacillus</taxon>
    </lineage>
</organism>
<evidence type="ECO:0000256" key="2">
    <source>
        <dbReference type="ARBA" id="ARBA00007342"/>
    </source>
</evidence>
<evidence type="ECO:0000256" key="7">
    <source>
        <dbReference type="ARBA" id="ARBA00022833"/>
    </source>
</evidence>
<evidence type="ECO:0000256" key="12">
    <source>
        <dbReference type="ARBA" id="ARBA00047589"/>
    </source>
</evidence>
<evidence type="ECO:0000313" key="13">
    <source>
        <dbReference type="EMBL" id="MFC0390625.1"/>
    </source>
</evidence>
<evidence type="ECO:0000256" key="5">
    <source>
        <dbReference type="ARBA" id="ARBA00022679"/>
    </source>
</evidence>
<keyword evidence="5 13" id="KW-0808">Transferase</keyword>
<evidence type="ECO:0000256" key="6">
    <source>
        <dbReference type="ARBA" id="ARBA00022723"/>
    </source>
</evidence>
<dbReference type="NCBIfam" id="NF011652">
    <property type="entry name" value="PRK15070.1"/>
    <property type="match status" value="1"/>
</dbReference>
<comment type="similarity">
    <text evidence="2">Belongs to the PduL family.</text>
</comment>
<evidence type="ECO:0000313" key="14">
    <source>
        <dbReference type="Proteomes" id="UP001589818"/>
    </source>
</evidence>
<protein>
    <recommendedName>
        <fullName evidence="4">Phosphate propanoyltransferase</fullName>
        <ecNumber evidence="3">2.3.1.222</ecNumber>
    </recommendedName>
    <alternativeName>
        <fullName evidence="10">Phosphate acyltransferase PduL</fullName>
    </alternativeName>
    <alternativeName>
        <fullName evidence="9">Phosphotransacylase PduL</fullName>
    </alternativeName>
    <alternativeName>
        <fullName evidence="11">Propanediol utilization protein PduL</fullName>
    </alternativeName>
</protein>
<dbReference type="PANTHER" id="PTHR39453">
    <property type="entry name" value="PHOSPHATE PROPANOYLTRANSFERASE"/>
    <property type="match status" value="1"/>
</dbReference>
<reference evidence="13 14" key="1">
    <citation type="submission" date="2024-09" db="EMBL/GenBank/DDBJ databases">
        <authorList>
            <person name="Sun Q."/>
            <person name="Mori K."/>
        </authorList>
    </citation>
    <scope>NUCLEOTIDE SEQUENCE [LARGE SCALE GENOMIC DNA]</scope>
    <source>
        <strain evidence="13 14">CCM 4839</strain>
    </source>
</reference>
<keyword evidence="6" id="KW-0479">Metal-binding</keyword>
<comment type="cofactor">
    <cofactor evidence="1">
        <name>Zn(2+)</name>
        <dbReference type="ChEBI" id="CHEBI:29105"/>
    </cofactor>
</comment>
<dbReference type="EMBL" id="JBHLVF010000009">
    <property type="protein sequence ID" value="MFC0390625.1"/>
    <property type="molecule type" value="Genomic_DNA"/>
</dbReference>
<evidence type="ECO:0000256" key="1">
    <source>
        <dbReference type="ARBA" id="ARBA00001947"/>
    </source>
</evidence>
<dbReference type="RefSeq" id="WP_204820964.1">
    <property type="nucleotide sequence ID" value="NZ_JANHOF010000009.1"/>
</dbReference>
<dbReference type="GO" id="GO:0016746">
    <property type="term" value="F:acyltransferase activity"/>
    <property type="evidence" value="ECO:0007669"/>
    <property type="project" value="UniProtKB-KW"/>
</dbReference>
<evidence type="ECO:0000256" key="10">
    <source>
        <dbReference type="ARBA" id="ARBA00030939"/>
    </source>
</evidence>
<dbReference type="Proteomes" id="UP001589818">
    <property type="component" value="Unassembled WGS sequence"/>
</dbReference>
<dbReference type="PANTHER" id="PTHR39453:SF1">
    <property type="entry name" value="PHOSPHATE PROPANOYLTRANSFERASE"/>
    <property type="match status" value="1"/>
</dbReference>
<gene>
    <name evidence="13" type="primary">pduL</name>
    <name evidence="13" type="ORF">ACFFJ8_04440</name>
</gene>
<dbReference type="InterPro" id="IPR008300">
    <property type="entry name" value="PTAC"/>
</dbReference>
<keyword evidence="14" id="KW-1185">Reference proteome</keyword>
<dbReference type="EC" id="2.3.1.222" evidence="3"/>
<sequence length="260" mass="27712">MAFITESHLRALLSQGLPNPFRLSDGDRLTPAARDFLHDRGIPIAGAPVVSSTGGGDKLKPKAEIPVGVSNRHIHLSEEHVRLLFGQGYVLTPLKELSQRGQYAAKETVSLVGPKGLIKDVRILGPSRGETQVEISRTDGFQLGVHPPLRLSGDHTDTPGIALYGPKGLIVIERGVIVAKAHIHMSPGDAARFGVAHGDRVSVQTHGERPLTFGDIAIRVHADFSLDFHLDTDEANAAFLKQGDYVSISAGGSNAARAKG</sequence>
<comment type="catalytic activity">
    <reaction evidence="12">
        <text>propanoyl-CoA + phosphate = propanoyl phosphate + CoA</text>
        <dbReference type="Rhea" id="RHEA:28046"/>
        <dbReference type="ChEBI" id="CHEBI:43474"/>
        <dbReference type="ChEBI" id="CHEBI:57287"/>
        <dbReference type="ChEBI" id="CHEBI:57392"/>
        <dbReference type="ChEBI" id="CHEBI:58933"/>
        <dbReference type="EC" id="2.3.1.222"/>
    </reaction>
</comment>